<gene>
    <name evidence="1" type="ORF">V22_36110</name>
</gene>
<proteinExistence type="predicted"/>
<dbReference type="AlphaFoldDB" id="A0A517TD94"/>
<dbReference type="Proteomes" id="UP000319976">
    <property type="component" value="Chromosome"/>
</dbReference>
<sequence length="97" mass="11447">MTLHSLLLNMIRQNRHSDLINLIDKHYQQLENLHTDEHDKVYMLAKSVIVNLTVDIPKIDSKSDLRTNPSLLAWRRIGYFGIDHESLEEYLKDHPLD</sequence>
<evidence type="ECO:0000313" key="1">
    <source>
        <dbReference type="EMBL" id="QDT66345.1"/>
    </source>
</evidence>
<dbReference type="EMBL" id="CP036316">
    <property type="protein sequence ID" value="QDT66345.1"/>
    <property type="molecule type" value="Genomic_DNA"/>
</dbReference>
<protein>
    <submittedName>
        <fullName evidence="1">Uncharacterized protein</fullName>
    </submittedName>
</protein>
<keyword evidence="2" id="KW-1185">Reference proteome</keyword>
<accession>A0A517TD94</accession>
<evidence type="ECO:0000313" key="2">
    <source>
        <dbReference type="Proteomes" id="UP000319976"/>
    </source>
</evidence>
<name>A0A517TD94_9PLAN</name>
<dbReference type="KEGG" id="chya:V22_36110"/>
<organism evidence="1 2">
    <name type="scientific">Calycomorphotria hydatis</name>
    <dbReference type="NCBI Taxonomy" id="2528027"/>
    <lineage>
        <taxon>Bacteria</taxon>
        <taxon>Pseudomonadati</taxon>
        <taxon>Planctomycetota</taxon>
        <taxon>Planctomycetia</taxon>
        <taxon>Planctomycetales</taxon>
        <taxon>Planctomycetaceae</taxon>
        <taxon>Calycomorphotria</taxon>
    </lineage>
</organism>
<reference evidence="1 2" key="1">
    <citation type="submission" date="2019-02" db="EMBL/GenBank/DDBJ databases">
        <title>Deep-cultivation of Planctomycetes and their phenomic and genomic characterization uncovers novel biology.</title>
        <authorList>
            <person name="Wiegand S."/>
            <person name="Jogler M."/>
            <person name="Boedeker C."/>
            <person name="Pinto D."/>
            <person name="Vollmers J."/>
            <person name="Rivas-Marin E."/>
            <person name="Kohn T."/>
            <person name="Peeters S.H."/>
            <person name="Heuer A."/>
            <person name="Rast P."/>
            <person name="Oberbeckmann S."/>
            <person name="Bunk B."/>
            <person name="Jeske O."/>
            <person name="Meyerdierks A."/>
            <person name="Storesund J.E."/>
            <person name="Kallscheuer N."/>
            <person name="Luecker S."/>
            <person name="Lage O.M."/>
            <person name="Pohl T."/>
            <person name="Merkel B.J."/>
            <person name="Hornburger P."/>
            <person name="Mueller R.-W."/>
            <person name="Bruemmer F."/>
            <person name="Labrenz M."/>
            <person name="Spormann A.M."/>
            <person name="Op den Camp H."/>
            <person name="Overmann J."/>
            <person name="Amann R."/>
            <person name="Jetten M.S.M."/>
            <person name="Mascher T."/>
            <person name="Medema M.H."/>
            <person name="Devos D.P."/>
            <person name="Kaster A.-K."/>
            <person name="Ovreas L."/>
            <person name="Rohde M."/>
            <person name="Galperin M.Y."/>
            <person name="Jogler C."/>
        </authorList>
    </citation>
    <scope>NUCLEOTIDE SEQUENCE [LARGE SCALE GENOMIC DNA]</scope>
    <source>
        <strain evidence="1 2">V22</strain>
    </source>
</reference>